<organism evidence="2 3">
    <name type="scientific">Popillia japonica</name>
    <name type="common">Japanese beetle</name>
    <dbReference type="NCBI Taxonomy" id="7064"/>
    <lineage>
        <taxon>Eukaryota</taxon>
        <taxon>Metazoa</taxon>
        <taxon>Ecdysozoa</taxon>
        <taxon>Arthropoda</taxon>
        <taxon>Hexapoda</taxon>
        <taxon>Insecta</taxon>
        <taxon>Pterygota</taxon>
        <taxon>Neoptera</taxon>
        <taxon>Endopterygota</taxon>
        <taxon>Coleoptera</taxon>
        <taxon>Polyphaga</taxon>
        <taxon>Scarabaeiformia</taxon>
        <taxon>Scarabaeidae</taxon>
        <taxon>Rutelinae</taxon>
        <taxon>Popillia</taxon>
    </lineage>
</organism>
<evidence type="ECO:0000313" key="2">
    <source>
        <dbReference type="EMBL" id="KAK9712536.1"/>
    </source>
</evidence>
<gene>
    <name evidence="2" type="ORF">QE152_g24852</name>
</gene>
<feature type="region of interest" description="Disordered" evidence="1">
    <location>
        <begin position="1"/>
        <end position="26"/>
    </location>
</feature>
<reference evidence="2 3" key="1">
    <citation type="journal article" date="2024" name="BMC Genomics">
        <title>De novo assembly and annotation of Popillia japonica's genome with initial clues to its potential as an invasive pest.</title>
        <authorList>
            <person name="Cucini C."/>
            <person name="Boschi S."/>
            <person name="Funari R."/>
            <person name="Cardaioli E."/>
            <person name="Iannotti N."/>
            <person name="Marturano G."/>
            <person name="Paoli F."/>
            <person name="Bruttini M."/>
            <person name="Carapelli A."/>
            <person name="Frati F."/>
            <person name="Nardi F."/>
        </authorList>
    </citation>
    <scope>NUCLEOTIDE SEQUENCE [LARGE SCALE GENOMIC DNA]</scope>
    <source>
        <strain evidence="2">DMR45628</strain>
    </source>
</reference>
<evidence type="ECO:0000313" key="3">
    <source>
        <dbReference type="Proteomes" id="UP001458880"/>
    </source>
</evidence>
<evidence type="ECO:0000256" key="1">
    <source>
        <dbReference type="SAM" id="MobiDB-lite"/>
    </source>
</evidence>
<sequence>MDDENNSHLSSYKEESQVNTEDAFRPAESEAFDRCQVEMLDLCGPSTSSSEDIAGEVSQVQQVCTPPTKRQKTVHLQKKIIAGEYRLRNSNDTKQYK</sequence>
<feature type="compositionally biased region" description="Basic and acidic residues" evidence="1">
    <location>
        <begin position="11"/>
        <end position="26"/>
    </location>
</feature>
<comment type="caution">
    <text evidence="2">The sequence shown here is derived from an EMBL/GenBank/DDBJ whole genome shotgun (WGS) entry which is preliminary data.</text>
</comment>
<accession>A0AAW1K3M2</accession>
<keyword evidence="3" id="KW-1185">Reference proteome</keyword>
<dbReference type="Proteomes" id="UP001458880">
    <property type="component" value="Unassembled WGS sequence"/>
</dbReference>
<dbReference type="AlphaFoldDB" id="A0AAW1K3M2"/>
<protein>
    <submittedName>
        <fullName evidence="2">Uncharacterized protein</fullName>
    </submittedName>
</protein>
<name>A0AAW1K3M2_POPJA</name>
<dbReference type="EMBL" id="JASPKY010000262">
    <property type="protein sequence ID" value="KAK9712536.1"/>
    <property type="molecule type" value="Genomic_DNA"/>
</dbReference>
<proteinExistence type="predicted"/>